<dbReference type="EMBL" id="GBXM01077910">
    <property type="protein sequence ID" value="JAH30667.1"/>
    <property type="molecule type" value="Transcribed_RNA"/>
</dbReference>
<evidence type="ECO:0000313" key="1">
    <source>
        <dbReference type="EMBL" id="JAH30667.1"/>
    </source>
</evidence>
<proteinExistence type="predicted"/>
<protein>
    <submittedName>
        <fullName evidence="1">Uncharacterized protein</fullName>
    </submittedName>
</protein>
<reference evidence="1" key="2">
    <citation type="journal article" date="2015" name="Fish Shellfish Immunol.">
        <title>Early steps in the European eel (Anguilla anguilla)-Vibrio vulnificus interaction in the gills: Role of the RtxA13 toxin.</title>
        <authorList>
            <person name="Callol A."/>
            <person name="Pajuelo D."/>
            <person name="Ebbesson L."/>
            <person name="Teles M."/>
            <person name="MacKenzie S."/>
            <person name="Amaro C."/>
        </authorList>
    </citation>
    <scope>NUCLEOTIDE SEQUENCE</scope>
</reference>
<name>A0A0E9RPB0_ANGAN</name>
<accession>A0A0E9RPB0</accession>
<sequence>MYVRTVLSLNPRSPLVILNYKITLLSLTKRKKLSFKMSYFVNLKLPIDPGSMQTYKNCSAY</sequence>
<organism evidence="1">
    <name type="scientific">Anguilla anguilla</name>
    <name type="common">European freshwater eel</name>
    <name type="synonym">Muraena anguilla</name>
    <dbReference type="NCBI Taxonomy" id="7936"/>
    <lineage>
        <taxon>Eukaryota</taxon>
        <taxon>Metazoa</taxon>
        <taxon>Chordata</taxon>
        <taxon>Craniata</taxon>
        <taxon>Vertebrata</taxon>
        <taxon>Euteleostomi</taxon>
        <taxon>Actinopterygii</taxon>
        <taxon>Neopterygii</taxon>
        <taxon>Teleostei</taxon>
        <taxon>Anguilliformes</taxon>
        <taxon>Anguillidae</taxon>
        <taxon>Anguilla</taxon>
    </lineage>
</organism>
<dbReference type="AlphaFoldDB" id="A0A0E9RPB0"/>
<reference evidence="1" key="1">
    <citation type="submission" date="2014-11" db="EMBL/GenBank/DDBJ databases">
        <authorList>
            <person name="Amaro Gonzalez C."/>
        </authorList>
    </citation>
    <scope>NUCLEOTIDE SEQUENCE</scope>
</reference>